<sequence>MKRIVSVLLVLILCFGTFPSYVKAEDNSSQTMKEIDINLDKKNNLPLYVRAGAGIRVGIIKLNLHDLNQILKSSNQNFRPLDNEMNVIGIEAIAGVREGNRFGAYFLHGNTESVSKSGERVDLEMNYGGVLYERGIYMKRNIDLSLGTGIAFGKTELNLLHHRANDLNDAVGRATGTSLEECFILLEPRIKFYQQLTSTIAYDLSLGYMLTHNLQDNWDLNGYNLDNSLDDFEGATISFRLTFGI</sequence>
<protein>
    <recommendedName>
        <fullName evidence="4">DUF481 domain-containing protein</fullName>
    </recommendedName>
</protein>
<name>A0A4R8H1B8_9FIRM</name>
<dbReference type="STRING" id="926561.GCA_000379025_00683"/>
<feature type="chain" id="PRO_5020354527" description="DUF481 domain-containing protein" evidence="1">
    <location>
        <begin position="25"/>
        <end position="245"/>
    </location>
</feature>
<comment type="caution">
    <text evidence="2">The sequence shown here is derived from an EMBL/GenBank/DDBJ whole genome shotgun (WGS) entry which is preliminary data.</text>
</comment>
<evidence type="ECO:0000256" key="1">
    <source>
        <dbReference type="SAM" id="SignalP"/>
    </source>
</evidence>
<evidence type="ECO:0008006" key="4">
    <source>
        <dbReference type="Google" id="ProtNLM"/>
    </source>
</evidence>
<dbReference type="RefSeq" id="WP_134117945.1">
    <property type="nucleotide sequence ID" value="NZ_SOEG01000026.1"/>
</dbReference>
<dbReference type="Proteomes" id="UP000295832">
    <property type="component" value="Unassembled WGS sequence"/>
</dbReference>
<organism evidence="2 3">
    <name type="scientific">Orenia marismortui</name>
    <dbReference type="NCBI Taxonomy" id="46469"/>
    <lineage>
        <taxon>Bacteria</taxon>
        <taxon>Bacillati</taxon>
        <taxon>Bacillota</taxon>
        <taxon>Clostridia</taxon>
        <taxon>Halanaerobiales</taxon>
        <taxon>Halobacteroidaceae</taxon>
        <taxon>Orenia</taxon>
    </lineage>
</organism>
<reference evidence="2 3" key="1">
    <citation type="submission" date="2019-03" db="EMBL/GenBank/DDBJ databases">
        <title>Subsurface microbial communities from deep shales in Ohio and West Virginia, USA.</title>
        <authorList>
            <person name="Wrighton K."/>
        </authorList>
    </citation>
    <scope>NUCLEOTIDE SEQUENCE [LARGE SCALE GENOMIC DNA]</scope>
    <source>
        <strain evidence="2 3">MSL 6dP</strain>
    </source>
</reference>
<keyword evidence="3" id="KW-1185">Reference proteome</keyword>
<keyword evidence="1" id="KW-0732">Signal</keyword>
<feature type="signal peptide" evidence="1">
    <location>
        <begin position="1"/>
        <end position="24"/>
    </location>
</feature>
<evidence type="ECO:0000313" key="3">
    <source>
        <dbReference type="Proteomes" id="UP000295832"/>
    </source>
</evidence>
<dbReference type="AlphaFoldDB" id="A0A4R8H1B8"/>
<accession>A0A4R8H1B8</accession>
<evidence type="ECO:0000313" key="2">
    <source>
        <dbReference type="EMBL" id="TDX48804.1"/>
    </source>
</evidence>
<dbReference type="EMBL" id="SOEG01000026">
    <property type="protein sequence ID" value="TDX48804.1"/>
    <property type="molecule type" value="Genomic_DNA"/>
</dbReference>
<gene>
    <name evidence="2" type="ORF">C7959_12621</name>
</gene>
<proteinExistence type="predicted"/>